<gene>
    <name evidence="1" type="ORF">BRAD3257_7293</name>
</gene>
<accession>A0A2U3Q9G7</accession>
<evidence type="ECO:0000313" key="1">
    <source>
        <dbReference type="EMBL" id="SPP98055.1"/>
    </source>
</evidence>
<name>A0A2U3Q9G7_9BRAD</name>
<proteinExistence type="predicted"/>
<protein>
    <submittedName>
        <fullName evidence="1">Uncharacterized protein</fullName>
    </submittedName>
</protein>
<dbReference type="RefSeq" id="WP_122405259.1">
    <property type="nucleotide sequence ID" value="NZ_LS398110.1"/>
</dbReference>
<reference evidence="1 2" key="1">
    <citation type="submission" date="2018-03" db="EMBL/GenBank/DDBJ databases">
        <authorList>
            <person name="Gully D."/>
        </authorList>
    </citation>
    <scope>NUCLEOTIDE SEQUENCE [LARGE SCALE GENOMIC DNA]</scope>
    <source>
        <strain evidence="1">ORS3257</strain>
    </source>
</reference>
<dbReference type="EMBL" id="LS398110">
    <property type="protein sequence ID" value="SPP98055.1"/>
    <property type="molecule type" value="Genomic_DNA"/>
</dbReference>
<organism evidence="1 2">
    <name type="scientific">Bradyrhizobium vignae</name>
    <dbReference type="NCBI Taxonomy" id="1549949"/>
    <lineage>
        <taxon>Bacteria</taxon>
        <taxon>Pseudomonadati</taxon>
        <taxon>Pseudomonadota</taxon>
        <taxon>Alphaproteobacteria</taxon>
        <taxon>Hyphomicrobiales</taxon>
        <taxon>Nitrobacteraceae</taxon>
        <taxon>Bradyrhizobium</taxon>
    </lineage>
</organism>
<evidence type="ECO:0000313" key="2">
    <source>
        <dbReference type="Proteomes" id="UP000246085"/>
    </source>
</evidence>
<dbReference type="AlphaFoldDB" id="A0A2U3Q9G7"/>
<dbReference type="KEGG" id="bvz:BRAD3257_7293"/>
<sequence length="69" mass="7464">MDTREDKIEAAEPPAKVKSVAATILGEFFDVLEKEEGLGEVTSGLRKVVLEEGMLHEPAIRAALFPDAP</sequence>
<dbReference type="Proteomes" id="UP000246085">
    <property type="component" value="Chromosome BRAD3257"/>
</dbReference>